<feature type="disulfide bond" evidence="6">
    <location>
        <begin position="317"/>
        <end position="326"/>
    </location>
</feature>
<dbReference type="InterPro" id="IPR000152">
    <property type="entry name" value="EGF-type_Asp/Asn_hydroxyl_site"/>
</dbReference>
<proteinExistence type="predicted"/>
<evidence type="ECO:0000259" key="7">
    <source>
        <dbReference type="PROSITE" id="PS50026"/>
    </source>
</evidence>
<dbReference type="Gene3D" id="2.10.25.10">
    <property type="entry name" value="Laminin"/>
    <property type="match status" value="13"/>
</dbReference>
<dbReference type="PANTHER" id="PTHR12916">
    <property type="entry name" value="CYTOCHROME C OXIDASE POLYPEPTIDE VIC-2"/>
    <property type="match status" value="1"/>
</dbReference>
<dbReference type="SUPFAM" id="SSF57184">
    <property type="entry name" value="Growth factor receptor domain"/>
    <property type="match status" value="2"/>
</dbReference>
<feature type="disulfide bond" evidence="6">
    <location>
        <begin position="452"/>
        <end position="462"/>
    </location>
</feature>
<evidence type="ECO:0000256" key="4">
    <source>
        <dbReference type="ARBA" id="ARBA00023157"/>
    </source>
</evidence>
<dbReference type="Pfam" id="PF00008">
    <property type="entry name" value="EGF"/>
    <property type="match status" value="2"/>
</dbReference>
<feature type="disulfide bond" evidence="6">
    <location>
        <begin position="1150"/>
        <end position="1159"/>
    </location>
</feature>
<dbReference type="GO" id="GO:0007219">
    <property type="term" value="P:Notch signaling pathway"/>
    <property type="evidence" value="ECO:0007669"/>
    <property type="project" value="TreeGrafter"/>
</dbReference>
<feature type="domain" description="EGF-like" evidence="7">
    <location>
        <begin position="250"/>
        <end position="287"/>
    </location>
</feature>
<feature type="domain" description="EGF-like" evidence="7">
    <location>
        <begin position="565"/>
        <end position="603"/>
    </location>
</feature>
<dbReference type="SMART" id="SM00179">
    <property type="entry name" value="EGF_CA"/>
    <property type="match status" value="12"/>
</dbReference>
<feature type="disulfide bond" evidence="6">
    <location>
        <begin position="277"/>
        <end position="286"/>
    </location>
</feature>
<keyword evidence="4 6" id="KW-1015">Disulfide bond</keyword>
<dbReference type="PROSITE" id="PS01187">
    <property type="entry name" value="EGF_CA"/>
    <property type="match status" value="6"/>
</dbReference>
<dbReference type="InterPro" id="IPR013032">
    <property type="entry name" value="EGF-like_CS"/>
</dbReference>
<name>A0A085LUX1_9BILA</name>
<feature type="disulfide bond" evidence="6">
    <location>
        <begin position="1110"/>
        <end position="1119"/>
    </location>
</feature>
<dbReference type="InterPro" id="IPR001881">
    <property type="entry name" value="EGF-like_Ca-bd_dom"/>
</dbReference>
<feature type="disulfide bond" evidence="6">
    <location>
        <begin position="553"/>
        <end position="562"/>
    </location>
</feature>
<dbReference type="FunFam" id="2.10.25.10:FF:000125">
    <property type="entry name" value="Neurogenic locus notch protein-like"/>
    <property type="match status" value="4"/>
</dbReference>
<dbReference type="SUPFAM" id="SSF57196">
    <property type="entry name" value="EGF/Laminin"/>
    <property type="match status" value="6"/>
</dbReference>
<feature type="domain" description="EGF-like" evidence="7">
    <location>
        <begin position="1082"/>
        <end position="1120"/>
    </location>
</feature>
<dbReference type="GO" id="GO:0005509">
    <property type="term" value="F:calcium ion binding"/>
    <property type="evidence" value="ECO:0007669"/>
    <property type="project" value="InterPro"/>
</dbReference>
<dbReference type="PROSITE" id="PS00010">
    <property type="entry name" value="ASX_HYDROXYL"/>
    <property type="match status" value="8"/>
</dbReference>
<feature type="disulfide bond" evidence="6">
    <location>
        <begin position="593"/>
        <end position="602"/>
    </location>
</feature>
<dbReference type="EMBL" id="KL363284">
    <property type="protein sequence ID" value="KFD48767.1"/>
    <property type="molecule type" value="Genomic_DNA"/>
</dbReference>
<keyword evidence="2" id="KW-0732">Signal</keyword>
<feature type="domain" description="EGF-like" evidence="7">
    <location>
        <begin position="369"/>
        <end position="406"/>
    </location>
</feature>
<organism evidence="8 9">
    <name type="scientific">Trichuris suis</name>
    <name type="common">pig whipworm</name>
    <dbReference type="NCBI Taxonomy" id="68888"/>
    <lineage>
        <taxon>Eukaryota</taxon>
        <taxon>Metazoa</taxon>
        <taxon>Ecdysozoa</taxon>
        <taxon>Nematoda</taxon>
        <taxon>Enoplea</taxon>
        <taxon>Dorylaimia</taxon>
        <taxon>Trichinellida</taxon>
        <taxon>Trichuridae</taxon>
        <taxon>Trichuris</taxon>
    </lineage>
</organism>
<dbReference type="PROSITE" id="PS00022">
    <property type="entry name" value="EGF_1"/>
    <property type="match status" value="15"/>
</dbReference>
<feature type="domain" description="EGF-like" evidence="7">
    <location>
        <begin position="526"/>
        <end position="563"/>
    </location>
</feature>
<feature type="disulfide bond" evidence="6">
    <location>
        <begin position="217"/>
        <end position="227"/>
    </location>
</feature>
<evidence type="ECO:0000256" key="2">
    <source>
        <dbReference type="ARBA" id="ARBA00022729"/>
    </source>
</evidence>
<feature type="non-terminal residue" evidence="8">
    <location>
        <position position="1"/>
    </location>
</feature>
<feature type="disulfide bond" evidence="6">
    <location>
        <begin position="357"/>
        <end position="366"/>
    </location>
</feature>
<feature type="domain" description="EGF-like" evidence="7">
    <location>
        <begin position="1122"/>
        <end position="1160"/>
    </location>
</feature>
<gene>
    <name evidence="8" type="ORF">M513_10322</name>
</gene>
<evidence type="ECO:0000256" key="3">
    <source>
        <dbReference type="ARBA" id="ARBA00022737"/>
    </source>
</evidence>
<evidence type="ECO:0000313" key="8">
    <source>
        <dbReference type="EMBL" id="KFD48767.1"/>
    </source>
</evidence>
<feature type="disulfide bond" evidence="6">
    <location>
        <begin position="238"/>
        <end position="247"/>
    </location>
</feature>
<feature type="domain" description="EGF-like" evidence="7">
    <location>
        <begin position="289"/>
        <end position="327"/>
    </location>
</feature>
<dbReference type="Proteomes" id="UP000030764">
    <property type="component" value="Unassembled WGS sequence"/>
</dbReference>
<evidence type="ECO:0000313" key="9">
    <source>
        <dbReference type="Proteomes" id="UP000030764"/>
    </source>
</evidence>
<feature type="domain" description="EGF-like" evidence="7">
    <location>
        <begin position="1043"/>
        <end position="1080"/>
    </location>
</feature>
<dbReference type="AlphaFoldDB" id="A0A085LUX1"/>
<keyword evidence="3" id="KW-0677">Repeat</keyword>
<feature type="disulfide bond" evidence="6">
    <location>
        <begin position="1010"/>
        <end position="1020"/>
    </location>
</feature>
<dbReference type="Pfam" id="PF12661">
    <property type="entry name" value="hEGF"/>
    <property type="match status" value="1"/>
</dbReference>
<dbReference type="PANTHER" id="PTHR12916:SF4">
    <property type="entry name" value="UNINFLATABLE, ISOFORM C"/>
    <property type="match status" value="1"/>
</dbReference>
<feature type="domain" description="EGF-like" evidence="7">
    <location>
        <begin position="1006"/>
        <end position="1041"/>
    </location>
</feature>
<feature type="domain" description="EGF-like" evidence="7">
    <location>
        <begin position="213"/>
        <end position="248"/>
    </location>
</feature>
<dbReference type="SMART" id="SM00181">
    <property type="entry name" value="EGF"/>
    <property type="match status" value="15"/>
</dbReference>
<dbReference type="Pfam" id="PF07645">
    <property type="entry name" value="EGF_CA"/>
    <property type="match status" value="8"/>
</dbReference>
<dbReference type="PROSITE" id="PS01186">
    <property type="entry name" value="EGF_2"/>
    <property type="match status" value="9"/>
</dbReference>
<dbReference type="FunFam" id="2.10.25.10:FF:000005">
    <property type="entry name" value="Fibrillin 2"/>
    <property type="match status" value="2"/>
</dbReference>
<dbReference type="InterPro" id="IPR009030">
    <property type="entry name" value="Growth_fac_rcpt_cys_sf"/>
</dbReference>
<keyword evidence="1 6" id="KW-0245">EGF-like domain</keyword>
<protein>
    <recommendedName>
        <fullName evidence="7">EGF-like domain-containing protein</fullName>
    </recommendedName>
</protein>
<feature type="domain" description="EGF-like" evidence="7">
    <location>
        <begin position="408"/>
        <end position="446"/>
    </location>
</feature>
<feature type="domain" description="EGF-like" evidence="7">
    <location>
        <begin position="329"/>
        <end position="367"/>
    </location>
</feature>
<feature type="disulfide bond" evidence="6">
    <location>
        <begin position="436"/>
        <end position="445"/>
    </location>
</feature>
<dbReference type="InterPro" id="IPR018097">
    <property type="entry name" value="EGF_Ca-bd_CS"/>
</dbReference>
<evidence type="ECO:0000256" key="1">
    <source>
        <dbReference type="ARBA" id="ARBA00022536"/>
    </source>
</evidence>
<accession>A0A085LUX1</accession>
<reference evidence="8 9" key="1">
    <citation type="journal article" date="2014" name="Nat. Genet.">
        <title>Genome and transcriptome of the porcine whipworm Trichuris suis.</title>
        <authorList>
            <person name="Jex A.R."/>
            <person name="Nejsum P."/>
            <person name="Schwarz E.M."/>
            <person name="Hu L."/>
            <person name="Young N.D."/>
            <person name="Hall R.S."/>
            <person name="Korhonen P.K."/>
            <person name="Liao S."/>
            <person name="Thamsborg S."/>
            <person name="Xia J."/>
            <person name="Xu P."/>
            <person name="Wang S."/>
            <person name="Scheerlinck J.P."/>
            <person name="Hofmann A."/>
            <person name="Sternberg P.W."/>
            <person name="Wang J."/>
            <person name="Gasser R.B."/>
        </authorList>
    </citation>
    <scope>NUCLEOTIDE SEQUENCE [LARGE SCALE GENOMIC DNA]</scope>
    <source>
        <strain evidence="8">DCEP-RM93M</strain>
    </source>
</reference>
<feature type="domain" description="EGF-like" evidence="7">
    <location>
        <begin position="605"/>
        <end position="644"/>
    </location>
</feature>
<keyword evidence="9" id="KW-1185">Reference proteome</keyword>
<feature type="disulfide bond" evidence="6">
    <location>
        <begin position="396"/>
        <end position="405"/>
    </location>
</feature>
<dbReference type="CDD" id="cd00054">
    <property type="entry name" value="EGF_CA"/>
    <property type="match status" value="10"/>
</dbReference>
<evidence type="ECO:0000256" key="5">
    <source>
        <dbReference type="ARBA" id="ARBA00023180"/>
    </source>
</evidence>
<feature type="domain" description="EGF-like" evidence="7">
    <location>
        <begin position="448"/>
        <end position="483"/>
    </location>
</feature>
<feature type="disulfide bond" evidence="6">
    <location>
        <begin position="473"/>
        <end position="482"/>
    </location>
</feature>
<dbReference type="InterPro" id="IPR000742">
    <property type="entry name" value="EGF"/>
</dbReference>
<feature type="disulfide bond" evidence="6">
    <location>
        <begin position="574"/>
        <end position="591"/>
    </location>
</feature>
<comment type="caution">
    <text evidence="6">Lacks conserved residue(s) required for the propagation of feature annotation.</text>
</comment>
<feature type="disulfide bond" evidence="6">
    <location>
        <begin position="1031"/>
        <end position="1040"/>
    </location>
</feature>
<keyword evidence="5" id="KW-0325">Glycoprotein</keyword>
<dbReference type="InterPro" id="IPR049883">
    <property type="entry name" value="NOTCH1_EGF-like"/>
</dbReference>
<feature type="disulfide bond" evidence="6">
    <location>
        <begin position="373"/>
        <end position="383"/>
    </location>
</feature>
<dbReference type="PROSITE" id="PS50026">
    <property type="entry name" value="EGF_3"/>
    <property type="match status" value="14"/>
</dbReference>
<feature type="disulfide bond" evidence="6">
    <location>
        <begin position="634"/>
        <end position="643"/>
    </location>
</feature>
<feature type="non-terminal residue" evidence="8">
    <location>
        <position position="1161"/>
    </location>
</feature>
<feature type="disulfide bond" evidence="6">
    <location>
        <begin position="1070"/>
        <end position="1079"/>
    </location>
</feature>
<evidence type="ECO:0000256" key="6">
    <source>
        <dbReference type="PROSITE-ProRule" id="PRU00076"/>
    </source>
</evidence>
<sequence length="1161" mass="129809">DENTCLFLSAKPQYLFDNDVCAEVPNGTLYAFKLPAKANYYFYPPTFFYPHPGYCTYFDRVKQGTFLTLKYRNAWLIVGVDTDNETSSEGNATSSEQIIRLHLQHAVTKKEDMIAYRKTDKKFEPIGNYTVIANYTVMEEVYARNPSKENPLAILVYLWDNTAPQHEWQHVRTFEELSATDKIDRSNMWKRNRATCVFPSLRKLCKSFNEATDINECFEYPCENGLCKNTRGSYECVCLEGWIGKHCEIDVNECNYGNICGSRGTCENTPGSFRCTCPAGLTGKHCDSDVEECMWNPNPCEPSGKCVEIFGSYECVCNPGWTGKDCISDIDECVSSRDLCFNDGTCVNTIGSYTCRCTERWTGPKCREAFDLCKKLNCVNGLCIAKEGVFEVDCKCYTGWSGEQCTIDKDECQETKDLCSNNGVCADPKGNYTCTCHAGYTGKNCENDVNECANADCINGYCTDLVNGYKCDCYAGFTGANCSTKLSPCSYGSYDCGQGSCVSDAILSDTMARAHPLLLFPPLFSGLSPCSYGSYDCGQGSCVSDGKAPLCVCPPGITGLHCEIAVSKCETDPCVNGGICADNQRINEFECICHPKYGGLDCSVYDNPCVPSPCQNGASCILNHTSPYGYTCLCKPGFFGLICEASDPLALLSNYNVGGVLCKKKFVENNHFCAASFCVDAVIVWVIWRMFRYIGIRTTAHSKWSVVKLLSLFVLFHLVKMSLEATLACPTYGECTIQIDYDTCLFLSRKPQILFSNEICAELPNGTLHAFKLPAGAKYYFHPPTLFYPHPGYCKYFDGASYGEYVTLKYRNAWLVVGVETENETSSEQIIRLHLQHAVTKQEDMIAYRKTDKKFEPIGNYTVIANYTVMEEVYARKPSKENPLAILVYLWDNMEPQHEWQHVRTLAELLPVDQRDARAFAKPNRATCVFPSLRKLCKSFDENTGECTCPTGFTGIFCHIGKSLFIVLTCSIETLIPWCHLRHPAFVFSANKAYEYCILLLWSEIDINECNRSPCKHGECRNTRGSYYCMCKQGWMGKHCETDANECNYPNICGSRGTCENTPGSYRCTCPVGLTGKHCFSDVEECLSKPNPCEPHGKCVETFGSYDCVCKPGWTGKHCTSDIDECISSRDLCFNDGTCVNTIGSYACRCTERWTGPKCRE</sequence>
<dbReference type="GO" id="GO:0005112">
    <property type="term" value="F:Notch binding"/>
    <property type="evidence" value="ECO:0007669"/>
    <property type="project" value="TreeGrafter"/>
</dbReference>